<dbReference type="InterPro" id="IPR027417">
    <property type="entry name" value="P-loop_NTPase"/>
</dbReference>
<dbReference type="Proteomes" id="UP001154265">
    <property type="component" value="Unassembled WGS sequence"/>
</dbReference>
<evidence type="ECO:0000256" key="1">
    <source>
        <dbReference type="ARBA" id="ARBA00004141"/>
    </source>
</evidence>
<dbReference type="PANTHER" id="PTHR48041:SF139">
    <property type="entry name" value="PROTEIN SCARLET"/>
    <property type="match status" value="1"/>
</dbReference>
<evidence type="ECO:0000259" key="10">
    <source>
        <dbReference type="PROSITE" id="PS50006"/>
    </source>
</evidence>
<keyword evidence="7 9" id="KW-0472">Membrane</keyword>
<dbReference type="SUPFAM" id="SSF49879">
    <property type="entry name" value="SMAD/FHA domain"/>
    <property type="match status" value="2"/>
</dbReference>
<feature type="transmembrane region" description="Helical" evidence="9">
    <location>
        <begin position="645"/>
        <end position="664"/>
    </location>
</feature>
<feature type="transmembrane region" description="Helical" evidence="9">
    <location>
        <begin position="605"/>
        <end position="625"/>
    </location>
</feature>
<keyword evidence="6 9" id="KW-1133">Transmembrane helix</keyword>
<dbReference type="Pfam" id="PF00498">
    <property type="entry name" value="FHA"/>
    <property type="match status" value="2"/>
</dbReference>
<dbReference type="EMBL" id="JAKKUT010000001">
    <property type="protein sequence ID" value="MDG2989360.1"/>
    <property type="molecule type" value="Genomic_DNA"/>
</dbReference>
<feature type="transmembrane region" description="Helical" evidence="9">
    <location>
        <begin position="722"/>
        <end position="747"/>
    </location>
</feature>
<feature type="transmembrane region" description="Helical" evidence="9">
    <location>
        <begin position="837"/>
        <end position="856"/>
    </location>
</feature>
<dbReference type="InterPro" id="IPR003593">
    <property type="entry name" value="AAA+_ATPase"/>
</dbReference>
<dbReference type="SMART" id="SM00240">
    <property type="entry name" value="FHA"/>
    <property type="match status" value="2"/>
</dbReference>
<dbReference type="Gene3D" id="3.40.50.300">
    <property type="entry name" value="P-loop containing nucleotide triphosphate hydrolases"/>
    <property type="match status" value="1"/>
</dbReference>
<reference evidence="12" key="2">
    <citation type="submission" date="2022-01" db="EMBL/GenBank/DDBJ databases">
        <authorList>
            <person name="Zivanovic Y."/>
            <person name="Moreira D."/>
            <person name="Lopez-Garcia P."/>
        </authorList>
    </citation>
    <scope>NUCLEOTIDE SEQUENCE</scope>
    <source>
        <strain evidence="12">G9</strain>
    </source>
</reference>
<dbReference type="InterPro" id="IPR013525">
    <property type="entry name" value="ABC2_TM"/>
</dbReference>
<dbReference type="Pfam" id="PF00005">
    <property type="entry name" value="ABC_tran"/>
    <property type="match status" value="1"/>
</dbReference>
<keyword evidence="2" id="KW-0813">Transport</keyword>
<dbReference type="InterPro" id="IPR017871">
    <property type="entry name" value="ABC_transporter-like_CS"/>
</dbReference>
<comment type="subcellular location">
    <subcellularLocation>
        <location evidence="1">Membrane</location>
        <topology evidence="1">Multi-pass membrane protein</topology>
    </subcellularLocation>
</comment>
<feature type="transmembrane region" description="Helical" evidence="9">
    <location>
        <begin position="768"/>
        <end position="789"/>
    </location>
</feature>
<evidence type="ECO:0000256" key="8">
    <source>
        <dbReference type="SAM" id="Coils"/>
    </source>
</evidence>
<feature type="coiled-coil region" evidence="8">
    <location>
        <begin position="264"/>
        <end position="291"/>
    </location>
</feature>
<evidence type="ECO:0000313" key="12">
    <source>
        <dbReference type="EMBL" id="MDG2989360.1"/>
    </source>
</evidence>
<reference evidence="12" key="1">
    <citation type="journal article" date="2022" name="Genome Biol. Evol.">
        <title>A New Gene Family Diagnostic for Intracellular Biomineralization of Amorphous Ca Carbonates by Cyanobacteria.</title>
        <authorList>
            <person name="Benzerara K."/>
            <person name="Duprat E."/>
            <person name="Bitard-Feildel T."/>
            <person name="Caumes G."/>
            <person name="Cassier-Chauvat C."/>
            <person name="Chauvat F."/>
            <person name="Dezi M."/>
            <person name="Diop S.I."/>
            <person name="Gaschignard G."/>
            <person name="Gorgen S."/>
            <person name="Gugger M."/>
            <person name="Lopez-Garcia P."/>
            <person name="Millet M."/>
            <person name="Skouri-Panet F."/>
            <person name="Moreira D."/>
            <person name="Callebaut I."/>
        </authorList>
    </citation>
    <scope>NUCLEOTIDE SEQUENCE</scope>
    <source>
        <strain evidence="12">G9</strain>
    </source>
</reference>
<feature type="transmembrane region" description="Helical" evidence="9">
    <location>
        <begin position="685"/>
        <end position="716"/>
    </location>
</feature>
<evidence type="ECO:0000259" key="11">
    <source>
        <dbReference type="PROSITE" id="PS50893"/>
    </source>
</evidence>
<proteinExistence type="predicted"/>
<comment type="caution">
    <text evidence="12">The sequence shown here is derived from an EMBL/GenBank/DDBJ whole genome shotgun (WGS) entry which is preliminary data.</text>
</comment>
<evidence type="ECO:0000256" key="4">
    <source>
        <dbReference type="ARBA" id="ARBA00022741"/>
    </source>
</evidence>
<dbReference type="SUPFAM" id="SSF52540">
    <property type="entry name" value="P-loop containing nucleoside triphosphate hydrolases"/>
    <property type="match status" value="1"/>
</dbReference>
<feature type="domain" description="FHA" evidence="10">
    <location>
        <begin position="64"/>
        <end position="122"/>
    </location>
</feature>
<evidence type="ECO:0000256" key="5">
    <source>
        <dbReference type="ARBA" id="ARBA00022840"/>
    </source>
</evidence>
<evidence type="ECO:0000256" key="2">
    <source>
        <dbReference type="ARBA" id="ARBA00022448"/>
    </source>
</evidence>
<keyword evidence="3 9" id="KW-0812">Transmembrane</keyword>
<keyword evidence="5 12" id="KW-0067">ATP-binding</keyword>
<organism evidence="12 13">
    <name type="scientific">Candidatus Synechococcus calcipolaris G9</name>
    <dbReference type="NCBI Taxonomy" id="1497997"/>
    <lineage>
        <taxon>Bacteria</taxon>
        <taxon>Bacillati</taxon>
        <taxon>Cyanobacteriota</taxon>
        <taxon>Cyanophyceae</taxon>
        <taxon>Synechococcales</taxon>
        <taxon>Synechococcaceae</taxon>
        <taxon>Synechococcus</taxon>
    </lineage>
</organism>
<dbReference type="PROSITE" id="PS50006">
    <property type="entry name" value="FHA_DOMAIN"/>
    <property type="match status" value="2"/>
</dbReference>
<evidence type="ECO:0000256" key="9">
    <source>
        <dbReference type="SAM" id="Phobius"/>
    </source>
</evidence>
<dbReference type="CDD" id="cd00060">
    <property type="entry name" value="FHA"/>
    <property type="match status" value="2"/>
</dbReference>
<dbReference type="SMART" id="SM00382">
    <property type="entry name" value="AAA"/>
    <property type="match status" value="1"/>
</dbReference>
<dbReference type="PANTHER" id="PTHR48041">
    <property type="entry name" value="ABC TRANSPORTER G FAMILY MEMBER 28"/>
    <property type="match status" value="1"/>
</dbReference>
<feature type="transmembrane region" description="Helical" evidence="9">
    <location>
        <begin position="313"/>
        <end position="331"/>
    </location>
</feature>
<dbReference type="InterPro" id="IPR008984">
    <property type="entry name" value="SMAD_FHA_dom_sf"/>
</dbReference>
<evidence type="ECO:0000313" key="13">
    <source>
        <dbReference type="Proteomes" id="UP001154265"/>
    </source>
</evidence>
<accession>A0ABT6EWS3</accession>
<gene>
    <name evidence="12" type="ORF">L3556_00215</name>
</gene>
<feature type="domain" description="FHA" evidence="10">
    <location>
        <begin position="179"/>
        <end position="232"/>
    </location>
</feature>
<protein>
    <submittedName>
        <fullName evidence="12">ATP-binding cassette domain-containing protein</fullName>
    </submittedName>
</protein>
<dbReference type="PROSITE" id="PS50893">
    <property type="entry name" value="ABC_TRANSPORTER_2"/>
    <property type="match status" value="1"/>
</dbReference>
<keyword evidence="4" id="KW-0547">Nucleotide-binding</keyword>
<dbReference type="InterPro" id="IPR003439">
    <property type="entry name" value="ABC_transporter-like_ATP-bd"/>
</dbReference>
<evidence type="ECO:0000256" key="3">
    <source>
        <dbReference type="ARBA" id="ARBA00022692"/>
    </source>
</evidence>
<evidence type="ECO:0000256" key="6">
    <source>
        <dbReference type="ARBA" id="ARBA00022989"/>
    </source>
</evidence>
<dbReference type="InterPro" id="IPR000253">
    <property type="entry name" value="FHA_dom"/>
</dbReference>
<dbReference type="InterPro" id="IPR050352">
    <property type="entry name" value="ABCG_transporters"/>
</dbReference>
<sequence length="864" mass="96108">MGWAATGLKLWISRKDYDHPSDRPDVSPMAKPPSKTLLHQEPCPHIELHHRSEILRFQLTNPEHRLGRDPTWADLSIPDLPQWSVVSSRHALLRKESQGYRLIDGDGQRRSTNGLFYQKTCVDLDQGLMLTEPMELEIGQDPQNLIRLHYIPADPLQPDPPPQPGQRRLDFNQMPAWPIILGRDPGPGYNTFALDSATVSRHHADIDRTGAGLYILRDRGSTNGTYVNDQKINGPHTLNQGDKIKIGPFVLVYYNHSLELVDQGERIRLDAQNLQRRITIAQQERMILTNVSIVIEPRQLVAIVGGSGTGKSTLMGALLGIVPLTSGLVLLNGSNLQQNFDTYRAEIGYVPQEDIIHSGLTVEEVLRYACKLRLPPDTQPQEIQGVIGRVLEQVKLTAVKGNLVAQLSGGQRKRVSIAVELLANPKLFFLDEPTSGLDPGLDKELMGLLRNLANQGRTIVLVTHATSNIEGCDRLVFMGRGGRLCYFGPPAEAMPFFNLPDRDWKYFADIYLTLEQGTTEAERQRTAFDWSERFRASHLYQTYIGDRLSMGNQGESTATFAAVSSEARAMPPQGKDRSLGLRPHVWHQLLTLCQRQWQLLRRDRLSLAVNLLSAPLAILFIVLALDSQPFAPQENTDLMQAPQALRVLFVFTCAGLWVGLASSAQTIIRETHIYGRERLANLSVFAYLGSKIGVASGVAIVQSLMITLAVMVGFSFPAPSLIPWPLGVMITTFLTLLASISLGLFISSAVKNVDQASKVLPPILLPQIIFSGVLFKLSGPVAILSWLMIGRWSVGAYGSLVNVNALVPEQPDFALYEPPPLPFDPSPVYDPTWGNLFLNWGLLLIHTLVYLSLTLIQQWRKEQK</sequence>
<keyword evidence="8" id="KW-0175">Coiled coil</keyword>
<evidence type="ECO:0000256" key="7">
    <source>
        <dbReference type="ARBA" id="ARBA00023136"/>
    </source>
</evidence>
<keyword evidence="13" id="KW-1185">Reference proteome</keyword>
<feature type="domain" description="ABC transporter" evidence="11">
    <location>
        <begin position="269"/>
        <end position="506"/>
    </location>
</feature>
<dbReference type="PROSITE" id="PS00211">
    <property type="entry name" value="ABC_TRANSPORTER_1"/>
    <property type="match status" value="1"/>
</dbReference>
<name>A0ABT6EWS3_9SYNE</name>
<dbReference type="Gene3D" id="2.60.200.20">
    <property type="match status" value="2"/>
</dbReference>
<dbReference type="Pfam" id="PF01061">
    <property type="entry name" value="ABC2_membrane"/>
    <property type="match status" value="1"/>
</dbReference>
<dbReference type="RefSeq" id="WP_277865288.1">
    <property type="nucleotide sequence ID" value="NZ_JAKKUT010000001.1"/>
</dbReference>
<dbReference type="GO" id="GO:0005524">
    <property type="term" value="F:ATP binding"/>
    <property type="evidence" value="ECO:0007669"/>
    <property type="project" value="UniProtKB-KW"/>
</dbReference>